<protein>
    <submittedName>
        <fullName evidence="2">Uncharacterized protein</fullName>
    </submittedName>
</protein>
<evidence type="ECO:0000313" key="2">
    <source>
        <dbReference type="EMBL" id="MFI1966374.1"/>
    </source>
</evidence>
<comment type="caution">
    <text evidence="2">The sequence shown here is derived from an EMBL/GenBank/DDBJ whole genome shotgun (WGS) entry which is preliminary data.</text>
</comment>
<sequence>MTSNSTLVGEPAQAPAGMAGTGADAVRALRPRSGAPLRVDVPADHPFVMVMRDDTAYCVRELTGRIAIRSPVSRAHLAAAVRAGYQRFRQELRDELCHAVVRPHGTVFHLVQPEALERAVRGRVGDRALISLDPLVTRAHGQLRLSRGFLLGGTRCVGLVPRPGGPPLADQLGALRKDLADVECELVEDDMCTGGTVAAAVRLLRAADIRVTRVVPGIRLTVPGETSLAGVPVEPVIDYRVLHRDAVELTDSRNYLLGVSGLVVRLPQLRWGRAPYWLPFVSTAARAGIHPGMERAFARGMLEANARFFADVEQAARCPLLVGSLPPSGQQVLTSLGMAWQSTPVRAVLERLAAHLDRYIEAVQRLGRDEAGVGAGAGAGAGAS</sequence>
<gene>
    <name evidence="2" type="ORF">ACH429_20075</name>
</gene>
<dbReference type="SUPFAM" id="SSF53271">
    <property type="entry name" value="PRTase-like"/>
    <property type="match status" value="1"/>
</dbReference>
<name>A0ABW7UYH5_9ACTN</name>
<reference evidence="2 3" key="1">
    <citation type="submission" date="2024-10" db="EMBL/GenBank/DDBJ databases">
        <title>The Natural Products Discovery Center: Release of the First 8490 Sequenced Strains for Exploring Actinobacteria Biosynthetic Diversity.</title>
        <authorList>
            <person name="Kalkreuter E."/>
            <person name="Kautsar S.A."/>
            <person name="Yang D."/>
            <person name="Bader C.D."/>
            <person name="Teijaro C.N."/>
            <person name="Fluegel L."/>
            <person name="Davis C.M."/>
            <person name="Simpson J.R."/>
            <person name="Lauterbach L."/>
            <person name="Steele A.D."/>
            <person name="Gui C."/>
            <person name="Meng S."/>
            <person name="Li G."/>
            <person name="Viehrig K."/>
            <person name="Ye F."/>
            <person name="Su P."/>
            <person name="Kiefer A.F."/>
            <person name="Nichols A."/>
            <person name="Cepeda A.J."/>
            <person name="Yan W."/>
            <person name="Fan B."/>
            <person name="Jiang Y."/>
            <person name="Adhikari A."/>
            <person name="Zheng C.-J."/>
            <person name="Schuster L."/>
            <person name="Cowan T.M."/>
            <person name="Smanski M.J."/>
            <person name="Chevrette M.G."/>
            <person name="De Carvalho L.P.S."/>
            <person name="Shen B."/>
        </authorList>
    </citation>
    <scope>NUCLEOTIDE SEQUENCE [LARGE SCALE GENOMIC DNA]</scope>
    <source>
        <strain evidence="2 3">NPDC020327</strain>
    </source>
</reference>
<evidence type="ECO:0000313" key="3">
    <source>
        <dbReference type="Proteomes" id="UP001611548"/>
    </source>
</evidence>
<keyword evidence="3" id="KW-1185">Reference proteome</keyword>
<accession>A0ABW7UYH5</accession>
<dbReference type="EMBL" id="JBIRWE010000008">
    <property type="protein sequence ID" value="MFI1966374.1"/>
    <property type="molecule type" value="Genomic_DNA"/>
</dbReference>
<dbReference type="RefSeq" id="WP_398719006.1">
    <property type="nucleotide sequence ID" value="NZ_JBIRWE010000008.1"/>
</dbReference>
<dbReference type="Proteomes" id="UP001611548">
    <property type="component" value="Unassembled WGS sequence"/>
</dbReference>
<feature type="region of interest" description="Disordered" evidence="1">
    <location>
        <begin position="1"/>
        <end position="20"/>
    </location>
</feature>
<dbReference type="InterPro" id="IPR029057">
    <property type="entry name" value="PRTase-like"/>
</dbReference>
<proteinExistence type="predicted"/>
<organism evidence="2 3">
    <name type="scientific">Streptomyces pathocidini</name>
    <dbReference type="NCBI Taxonomy" id="1650571"/>
    <lineage>
        <taxon>Bacteria</taxon>
        <taxon>Bacillati</taxon>
        <taxon>Actinomycetota</taxon>
        <taxon>Actinomycetes</taxon>
        <taxon>Kitasatosporales</taxon>
        <taxon>Streptomycetaceae</taxon>
        <taxon>Streptomyces</taxon>
    </lineage>
</organism>
<evidence type="ECO:0000256" key="1">
    <source>
        <dbReference type="SAM" id="MobiDB-lite"/>
    </source>
</evidence>